<organism evidence="6 7">
    <name type="scientific">Fasciola hepatica</name>
    <name type="common">Liver fluke</name>
    <dbReference type="NCBI Taxonomy" id="6192"/>
    <lineage>
        <taxon>Eukaryota</taxon>
        <taxon>Metazoa</taxon>
        <taxon>Spiralia</taxon>
        <taxon>Lophotrochozoa</taxon>
        <taxon>Platyhelminthes</taxon>
        <taxon>Trematoda</taxon>
        <taxon>Digenea</taxon>
        <taxon>Plagiorchiida</taxon>
        <taxon>Echinostomata</taxon>
        <taxon>Echinostomatoidea</taxon>
        <taxon>Fasciolidae</taxon>
        <taxon>Fasciola</taxon>
    </lineage>
</organism>
<reference evidence="6" key="1">
    <citation type="submission" date="2019-03" db="EMBL/GenBank/DDBJ databases">
        <title>Improved annotation for the trematode Fasciola hepatica.</title>
        <authorList>
            <person name="Choi Y.-J."/>
            <person name="Martin J."/>
            <person name="Mitreva M."/>
        </authorList>
    </citation>
    <scope>NUCLEOTIDE SEQUENCE [LARGE SCALE GENOMIC DNA]</scope>
</reference>
<dbReference type="InterPro" id="IPR001965">
    <property type="entry name" value="Znf_PHD"/>
</dbReference>
<dbReference type="EMBL" id="JXXN02006489">
    <property type="protein sequence ID" value="THD19414.1"/>
    <property type="molecule type" value="Genomic_DNA"/>
</dbReference>
<evidence type="ECO:0000256" key="1">
    <source>
        <dbReference type="ARBA" id="ARBA00022723"/>
    </source>
</evidence>
<dbReference type="Gene3D" id="3.30.40.10">
    <property type="entry name" value="Zinc/RING finger domain, C3HC4 (zinc finger)"/>
    <property type="match status" value="1"/>
</dbReference>
<keyword evidence="2" id="KW-0863">Zinc-finger</keyword>
<sequence length="393" mass="45307">MAADESDGVVDFNDILASMDEEKAVVMGGIDNQAVCSFTKGYMKRQALFTCRTCLDISSILAGFCYPCSVNCHEGHDIIELYTKRNFRCDCGNAKFEGFHCTLWEEKDDENINNQYNTNFSNKYCTCQRPYPDENYEGVEEMIQCGICEDWFHAEHLNLSNGLTVPEEYEEMTCFQCTRKHAFLLLYAIRAKEQPLTAIVNGSMDRHEEQKNEANCEHDESRGKRLRLDPCADHSTCSKSITCHLESMVSGFGLKVESSHQLKLEDLPWMNQRETPSLLWSSGWRERLCSCDLCQVMYKEQHLEFLLDPEDTMAYYLNIGEQKAIEFDKEENDALNAALAELPHAVAINVAVGVNNLRKAIEEFFKQKRDEDHVITEAEVRTFFEKLREQRQF</sequence>
<dbReference type="GO" id="GO:0005737">
    <property type="term" value="C:cytoplasm"/>
    <property type="evidence" value="ECO:0007669"/>
    <property type="project" value="TreeGrafter"/>
</dbReference>
<dbReference type="InterPro" id="IPR011011">
    <property type="entry name" value="Znf_FYVE_PHD"/>
</dbReference>
<dbReference type="InterPro" id="IPR013083">
    <property type="entry name" value="Znf_RING/FYVE/PHD"/>
</dbReference>
<comment type="caution">
    <text evidence="6">The sequence shown here is derived from an EMBL/GenBank/DDBJ whole genome shotgun (WGS) entry which is preliminary data.</text>
</comment>
<dbReference type="InterPro" id="IPR047506">
    <property type="entry name" value="UBR7-like_UBR-box"/>
</dbReference>
<dbReference type="Proteomes" id="UP000230066">
    <property type="component" value="Unassembled WGS sequence"/>
</dbReference>
<keyword evidence="7" id="KW-1185">Reference proteome</keyword>
<evidence type="ECO:0000313" key="7">
    <source>
        <dbReference type="Proteomes" id="UP000230066"/>
    </source>
</evidence>
<accession>A0A4E0QYJ3</accession>
<dbReference type="SUPFAM" id="SSF57903">
    <property type="entry name" value="FYVE/PHD zinc finger"/>
    <property type="match status" value="1"/>
</dbReference>
<keyword evidence="1" id="KW-0479">Metal-binding</keyword>
<dbReference type="SMART" id="SM00396">
    <property type="entry name" value="ZnF_UBR1"/>
    <property type="match status" value="1"/>
</dbReference>
<evidence type="ECO:0000256" key="4">
    <source>
        <dbReference type="PROSITE-ProRule" id="PRU00508"/>
    </source>
</evidence>
<evidence type="ECO:0000259" key="5">
    <source>
        <dbReference type="PROSITE" id="PS51157"/>
    </source>
</evidence>
<protein>
    <submittedName>
        <fullName evidence="6">E3 ubiquitin-protein ligase UBR7</fullName>
    </submittedName>
</protein>
<dbReference type="InterPro" id="IPR040204">
    <property type="entry name" value="UBR7"/>
</dbReference>
<dbReference type="Pfam" id="PF02207">
    <property type="entry name" value="zf-UBR"/>
    <property type="match status" value="1"/>
</dbReference>
<name>A0A4E0QYJ3_FASHE</name>
<dbReference type="GO" id="GO:0061630">
    <property type="term" value="F:ubiquitin protein ligase activity"/>
    <property type="evidence" value="ECO:0007669"/>
    <property type="project" value="InterPro"/>
</dbReference>
<dbReference type="AlphaFoldDB" id="A0A4E0QYJ3"/>
<dbReference type="GO" id="GO:0008270">
    <property type="term" value="F:zinc ion binding"/>
    <property type="evidence" value="ECO:0007669"/>
    <property type="project" value="UniProtKB-KW"/>
</dbReference>
<gene>
    <name evidence="6" type="ORF">D915_009724</name>
</gene>
<proteinExistence type="predicted"/>
<dbReference type="PANTHER" id="PTHR13513:SF9">
    <property type="entry name" value="E3 UBIQUITIN-PROTEIN LIGASE UBR7-RELATED"/>
    <property type="match status" value="1"/>
</dbReference>
<dbReference type="PANTHER" id="PTHR13513">
    <property type="entry name" value="E3 UBIQUITIN-PROTEIN LIGASE UBR7"/>
    <property type="match status" value="1"/>
</dbReference>
<evidence type="ECO:0000256" key="3">
    <source>
        <dbReference type="ARBA" id="ARBA00022833"/>
    </source>
</evidence>
<dbReference type="PROSITE" id="PS51157">
    <property type="entry name" value="ZF_UBR"/>
    <property type="match status" value="1"/>
</dbReference>
<feature type="zinc finger region" description="UBR-type" evidence="4">
    <location>
        <begin position="34"/>
        <end position="106"/>
    </location>
</feature>
<dbReference type="InterPro" id="IPR003126">
    <property type="entry name" value="Znf_UBR"/>
</dbReference>
<dbReference type="CDD" id="cd15542">
    <property type="entry name" value="PHD_UBR7"/>
    <property type="match status" value="1"/>
</dbReference>
<feature type="domain" description="UBR-type" evidence="5">
    <location>
        <begin position="34"/>
        <end position="106"/>
    </location>
</feature>
<evidence type="ECO:0000256" key="2">
    <source>
        <dbReference type="ARBA" id="ARBA00022771"/>
    </source>
</evidence>
<keyword evidence="3" id="KW-0862">Zinc</keyword>
<evidence type="ECO:0000313" key="6">
    <source>
        <dbReference type="EMBL" id="THD19414.1"/>
    </source>
</evidence>
<dbReference type="CDD" id="cd19677">
    <property type="entry name" value="UBR-box_UBR7"/>
    <property type="match status" value="1"/>
</dbReference>
<dbReference type="SMART" id="SM00249">
    <property type="entry name" value="PHD"/>
    <property type="match status" value="1"/>
</dbReference>